<dbReference type="RefSeq" id="WP_185118041.1">
    <property type="nucleotide sequence ID" value="NZ_JACJVQ010000002.1"/>
</dbReference>
<keyword evidence="2" id="KW-1185">Reference proteome</keyword>
<organism evidence="1 2">
    <name type="scientific">Cohnella thailandensis</name>
    <dbReference type="NCBI Taxonomy" id="557557"/>
    <lineage>
        <taxon>Bacteria</taxon>
        <taxon>Bacillati</taxon>
        <taxon>Bacillota</taxon>
        <taxon>Bacilli</taxon>
        <taxon>Bacillales</taxon>
        <taxon>Paenibacillaceae</taxon>
        <taxon>Cohnella</taxon>
    </lineage>
</organism>
<proteinExistence type="predicted"/>
<accession>A0A841SJW4</accession>
<comment type="caution">
    <text evidence="1">The sequence shown here is derived from an EMBL/GenBank/DDBJ whole genome shotgun (WGS) entry which is preliminary data.</text>
</comment>
<evidence type="ECO:0000313" key="1">
    <source>
        <dbReference type="EMBL" id="MBB6632813.1"/>
    </source>
</evidence>
<reference evidence="1 2" key="1">
    <citation type="submission" date="2020-08" db="EMBL/GenBank/DDBJ databases">
        <title>Cohnella phylogeny.</title>
        <authorList>
            <person name="Dunlap C."/>
        </authorList>
    </citation>
    <scope>NUCLEOTIDE SEQUENCE [LARGE SCALE GENOMIC DNA]</scope>
    <source>
        <strain evidence="1 2">DSM 25241</strain>
    </source>
</reference>
<dbReference type="EMBL" id="JACJVQ010000002">
    <property type="protein sequence ID" value="MBB6632813.1"/>
    <property type="molecule type" value="Genomic_DNA"/>
</dbReference>
<protein>
    <submittedName>
        <fullName evidence="1">Uncharacterized protein</fullName>
    </submittedName>
</protein>
<dbReference type="Proteomes" id="UP000535838">
    <property type="component" value="Unassembled WGS sequence"/>
</dbReference>
<dbReference type="AlphaFoldDB" id="A0A841SJW4"/>
<gene>
    <name evidence="1" type="ORF">H7B67_01560</name>
</gene>
<sequence length="65" mass="6833">MAAGIGVEAWVRIRSAEGAEMAIKSPKDANTVAKASMVSMARPPDCYIDVGTKNGAYGYAIEDIL</sequence>
<name>A0A841SJW4_9BACL</name>
<evidence type="ECO:0000313" key="2">
    <source>
        <dbReference type="Proteomes" id="UP000535838"/>
    </source>
</evidence>